<name>A0A411E9C0_9FLAO</name>
<evidence type="ECO:0000313" key="2">
    <source>
        <dbReference type="EMBL" id="QBA64143.1"/>
    </source>
</evidence>
<evidence type="ECO:0000313" key="3">
    <source>
        <dbReference type="Proteomes" id="UP000290889"/>
    </source>
</evidence>
<dbReference type="Gene3D" id="2.30.110.20">
    <property type="entry name" value="Hcp1-like"/>
    <property type="match status" value="1"/>
</dbReference>
<dbReference type="Proteomes" id="UP000290889">
    <property type="component" value="Chromosome"/>
</dbReference>
<proteinExistence type="predicted"/>
<reference evidence="2 3" key="1">
    <citation type="submission" date="2019-01" db="EMBL/GenBank/DDBJ databases">
        <title>Muriicola soli sp. nov., isolated from soil.</title>
        <authorList>
            <person name="Kang H.J."/>
            <person name="Kim S.B."/>
        </authorList>
    </citation>
    <scope>NUCLEOTIDE SEQUENCE [LARGE SCALE GENOMIC DNA]</scope>
    <source>
        <strain evidence="2 3">MMS17-SY002</strain>
    </source>
</reference>
<accession>A0A411E9C0</accession>
<sequence>MKTNSIVLTTLALLFCVSLSFAQSAYLKIGDIKGESTERAHKDWINIESFSQGIAKAAIDMASGRQRRAADFEDVMISKKVDKATPQLMELCAKGQVIPELELDMVTANGRLYYKLTLNNVRVKSVRTSSAGDAQGTLVDEVAFGFSKITWEYWDSEGNKTETSYNIQTGM</sequence>
<dbReference type="PANTHER" id="PTHR36152">
    <property type="entry name" value="CYTOPLASMIC PROTEIN-RELATED"/>
    <property type="match status" value="1"/>
</dbReference>
<dbReference type="Pfam" id="PF05638">
    <property type="entry name" value="T6SS_HCP"/>
    <property type="match status" value="1"/>
</dbReference>
<organism evidence="2 3">
    <name type="scientific">Muriicola soli</name>
    <dbReference type="NCBI Taxonomy" id="2507538"/>
    <lineage>
        <taxon>Bacteria</taxon>
        <taxon>Pseudomonadati</taxon>
        <taxon>Bacteroidota</taxon>
        <taxon>Flavobacteriia</taxon>
        <taxon>Flavobacteriales</taxon>
        <taxon>Flavobacteriaceae</taxon>
        <taxon>Muriicola</taxon>
    </lineage>
</organism>
<keyword evidence="3" id="KW-1185">Reference proteome</keyword>
<feature type="signal peptide" evidence="1">
    <location>
        <begin position="1"/>
        <end position="22"/>
    </location>
</feature>
<feature type="chain" id="PRO_5019121185" evidence="1">
    <location>
        <begin position="23"/>
        <end position="171"/>
    </location>
</feature>
<dbReference type="PANTHER" id="PTHR36152:SF1">
    <property type="entry name" value="UBIQUITIN-LIKE DOMAIN-CONTAINING PROTEIN"/>
    <property type="match status" value="1"/>
</dbReference>
<gene>
    <name evidence="2" type="ORF">EQY75_06115</name>
</gene>
<dbReference type="NCBIfam" id="TIGR03344">
    <property type="entry name" value="VI_effect_Hcp1"/>
    <property type="match status" value="1"/>
</dbReference>
<dbReference type="KEGG" id="mur:EQY75_06115"/>
<dbReference type="AlphaFoldDB" id="A0A411E9C0"/>
<dbReference type="RefSeq" id="WP_129603814.1">
    <property type="nucleotide sequence ID" value="NZ_CP035544.1"/>
</dbReference>
<dbReference type="InterPro" id="IPR008514">
    <property type="entry name" value="T6SS_Hcp"/>
</dbReference>
<protein>
    <submittedName>
        <fullName evidence="2">Type VI secretion system tube protein Hcp</fullName>
    </submittedName>
</protein>
<dbReference type="EMBL" id="CP035544">
    <property type="protein sequence ID" value="QBA64143.1"/>
    <property type="molecule type" value="Genomic_DNA"/>
</dbReference>
<dbReference type="InterPro" id="IPR036624">
    <property type="entry name" value="Hcp1-lik_sf"/>
</dbReference>
<evidence type="ECO:0000256" key="1">
    <source>
        <dbReference type="SAM" id="SignalP"/>
    </source>
</evidence>
<keyword evidence="1" id="KW-0732">Signal</keyword>
<dbReference type="OrthoDB" id="1447896at2"/>
<dbReference type="InterPro" id="IPR053165">
    <property type="entry name" value="HSI-I_assembly_Hcp1"/>
</dbReference>
<dbReference type="SUPFAM" id="SSF141452">
    <property type="entry name" value="Hcp1-like"/>
    <property type="match status" value="1"/>
</dbReference>